<proteinExistence type="predicted"/>
<protein>
    <submittedName>
        <fullName evidence="2">Membrane protein</fullName>
    </submittedName>
</protein>
<evidence type="ECO:0000256" key="1">
    <source>
        <dbReference type="SAM" id="Phobius"/>
    </source>
</evidence>
<organism evidence="2 3">
    <name type="scientific">Aquimarina atlantica</name>
    <dbReference type="NCBI Taxonomy" id="1317122"/>
    <lineage>
        <taxon>Bacteria</taxon>
        <taxon>Pseudomonadati</taxon>
        <taxon>Bacteroidota</taxon>
        <taxon>Flavobacteriia</taxon>
        <taxon>Flavobacteriales</taxon>
        <taxon>Flavobacteriaceae</taxon>
        <taxon>Aquimarina</taxon>
    </lineage>
</organism>
<sequence length="64" mass="7921">MMKVFRFFEYAYLAIMCFFIYEAYVEWGQEGGKSMLYIFFAIAAIFMFFFKRNFRKRFDANNKD</sequence>
<dbReference type="AlphaFoldDB" id="A0A023BPK8"/>
<dbReference type="EMBL" id="AQRA01000013">
    <property type="protein sequence ID" value="EZH71603.1"/>
    <property type="molecule type" value="Genomic_DNA"/>
</dbReference>
<feature type="transmembrane region" description="Helical" evidence="1">
    <location>
        <begin position="36"/>
        <end position="54"/>
    </location>
</feature>
<dbReference type="RefSeq" id="WP_034246956.1">
    <property type="nucleotide sequence ID" value="NZ_AQRA01000013.1"/>
</dbReference>
<feature type="transmembrane region" description="Helical" evidence="1">
    <location>
        <begin position="7"/>
        <end position="24"/>
    </location>
</feature>
<keyword evidence="3" id="KW-1185">Reference proteome</keyword>
<evidence type="ECO:0000313" key="3">
    <source>
        <dbReference type="Proteomes" id="UP000023541"/>
    </source>
</evidence>
<keyword evidence="1" id="KW-0472">Membrane</keyword>
<gene>
    <name evidence="2" type="ORF">ATO12_06470</name>
</gene>
<accession>A0A023BPK8</accession>
<dbReference type="STRING" id="1317122.ATO12_06470"/>
<keyword evidence="1" id="KW-1133">Transmembrane helix</keyword>
<dbReference type="eggNOG" id="ENOG503129V">
    <property type="taxonomic scope" value="Bacteria"/>
</dbReference>
<dbReference type="Proteomes" id="UP000023541">
    <property type="component" value="Unassembled WGS sequence"/>
</dbReference>
<reference evidence="2 3" key="1">
    <citation type="submission" date="2014-04" db="EMBL/GenBank/DDBJ databases">
        <title>Aquimarina sp. 22II-S11-z7 Genome Sequencing.</title>
        <authorList>
            <person name="Lai Q."/>
        </authorList>
    </citation>
    <scope>NUCLEOTIDE SEQUENCE [LARGE SCALE GENOMIC DNA]</scope>
    <source>
        <strain evidence="2 3">22II-S11-z7</strain>
    </source>
</reference>
<evidence type="ECO:0000313" key="2">
    <source>
        <dbReference type="EMBL" id="EZH71603.1"/>
    </source>
</evidence>
<name>A0A023BPK8_9FLAO</name>
<comment type="caution">
    <text evidence="2">The sequence shown here is derived from an EMBL/GenBank/DDBJ whole genome shotgun (WGS) entry which is preliminary data.</text>
</comment>
<keyword evidence="1" id="KW-0812">Transmembrane</keyword>